<organism evidence="2 3">
    <name type="scientific">Stenotrophomonas oahuensis</name>
    <dbReference type="NCBI Taxonomy" id="3003271"/>
    <lineage>
        <taxon>Bacteria</taxon>
        <taxon>Pseudomonadati</taxon>
        <taxon>Pseudomonadota</taxon>
        <taxon>Gammaproteobacteria</taxon>
        <taxon>Lysobacterales</taxon>
        <taxon>Lysobacteraceae</taxon>
        <taxon>Stenotrophomonas</taxon>
    </lineage>
</organism>
<dbReference type="RefSeq" id="WP_311191202.1">
    <property type="nucleotide sequence ID" value="NZ_CP115541.1"/>
</dbReference>
<proteinExistence type="predicted"/>
<gene>
    <name evidence="2" type="ORF">PDM29_16845</name>
</gene>
<reference evidence="2 3" key="1">
    <citation type="submission" date="2022-12" db="EMBL/GenBank/DDBJ databases">
        <title>Two new species, Stenotrophomonas aracearum and Stenotrophomonas oahuensis, isolated from Anthurium (Araceae family) in Hawaii.</title>
        <authorList>
            <person name="Chunag S.C."/>
            <person name="Dobhal S."/>
            <person name="Alvarez A."/>
            <person name="Arif M."/>
        </authorList>
    </citation>
    <scope>NUCLEOTIDE SEQUENCE [LARGE SCALE GENOMIC DNA]</scope>
    <source>
        <strain evidence="2 3">A5586</strain>
    </source>
</reference>
<protein>
    <submittedName>
        <fullName evidence="2">CS1 type fimbrial major subunit</fullName>
    </submittedName>
</protein>
<feature type="signal peptide" evidence="1">
    <location>
        <begin position="1"/>
        <end position="23"/>
    </location>
</feature>
<evidence type="ECO:0000313" key="2">
    <source>
        <dbReference type="EMBL" id="WNH51989.1"/>
    </source>
</evidence>
<evidence type="ECO:0000313" key="3">
    <source>
        <dbReference type="Proteomes" id="UP001302072"/>
    </source>
</evidence>
<dbReference type="Proteomes" id="UP001302072">
    <property type="component" value="Chromosome"/>
</dbReference>
<name>A0ABY9YP20_9GAMM</name>
<dbReference type="Gene3D" id="2.60.40.2040">
    <property type="entry name" value="CFA/I fimbrial subunit E, pilin domain"/>
    <property type="match status" value="1"/>
</dbReference>
<dbReference type="Pfam" id="PF04449">
    <property type="entry name" value="Fimbrial_CS1"/>
    <property type="match status" value="1"/>
</dbReference>
<evidence type="ECO:0000256" key="1">
    <source>
        <dbReference type="SAM" id="SignalP"/>
    </source>
</evidence>
<dbReference type="InterPro" id="IPR007540">
    <property type="entry name" value="Fimbrial_CS1-type"/>
</dbReference>
<feature type="chain" id="PRO_5046095040" evidence="1">
    <location>
        <begin position="24"/>
        <end position="166"/>
    </location>
</feature>
<accession>A0ABY9YP20</accession>
<sequence length="166" mass="17013">MRLMMIPRALTGALLLAPLGAMAAVEQYPLQVTVEAVVPSPTGLQISPVGDWAGRVQSMRWNLATERLDPIRQQLDMKSGLGAIVAYLSSEALLTSAGNQIGLTVTVAGQELGVGAAAAAEVASATEAAASKRAAVEILAAAPAVGGYAQGNYQGNVFMMFESGTP</sequence>
<dbReference type="EMBL" id="CP115541">
    <property type="protein sequence ID" value="WNH51989.1"/>
    <property type="molecule type" value="Genomic_DNA"/>
</dbReference>
<keyword evidence="3" id="KW-1185">Reference proteome</keyword>
<keyword evidence="1" id="KW-0732">Signal</keyword>